<comment type="caution">
    <text evidence="3">The sequence shown here is derived from an EMBL/GenBank/DDBJ whole genome shotgun (WGS) entry which is preliminary data.</text>
</comment>
<dbReference type="PANTHER" id="PTHR34202:SF1">
    <property type="entry name" value="UPF0548 PROTEIN"/>
    <property type="match status" value="1"/>
</dbReference>
<feature type="region of interest" description="Disordered" evidence="1">
    <location>
        <begin position="1"/>
        <end position="20"/>
    </location>
</feature>
<proteinExistence type="predicted"/>
<dbReference type="EMBL" id="JBHSHE010000077">
    <property type="protein sequence ID" value="MFC4717557.1"/>
    <property type="molecule type" value="Genomic_DNA"/>
</dbReference>
<dbReference type="PIRSF" id="PIRSF010260">
    <property type="entry name" value="UCP010260"/>
    <property type="match status" value="1"/>
</dbReference>
<evidence type="ECO:0000313" key="3">
    <source>
        <dbReference type="EMBL" id="MFC4717557.1"/>
    </source>
</evidence>
<dbReference type="InterPro" id="IPR018960">
    <property type="entry name" value="DUF1990"/>
</dbReference>
<dbReference type="InterPro" id="IPR014457">
    <property type="entry name" value="UCP010260"/>
</dbReference>
<dbReference type="RefSeq" id="WP_096257113.1">
    <property type="nucleotide sequence ID" value="NZ_BAAAVQ010000038.1"/>
</dbReference>
<protein>
    <submittedName>
        <fullName evidence="3">DUF1990 family protein</fullName>
    </submittedName>
</protein>
<gene>
    <name evidence="3" type="ORF">ACFO7V_15620</name>
</gene>
<feature type="domain" description="DUF1990" evidence="2">
    <location>
        <begin position="21"/>
        <end position="163"/>
    </location>
</feature>
<dbReference type="Pfam" id="PF09348">
    <property type="entry name" value="DUF1990"/>
    <property type="match status" value="1"/>
</dbReference>
<name>A0ABV9MNN0_9MICC</name>
<reference evidence="4" key="1">
    <citation type="journal article" date="2019" name="Int. J. Syst. Evol. Microbiol.">
        <title>The Global Catalogue of Microorganisms (GCM) 10K type strain sequencing project: providing services to taxonomists for standard genome sequencing and annotation.</title>
        <authorList>
            <consortium name="The Broad Institute Genomics Platform"/>
            <consortium name="The Broad Institute Genome Sequencing Center for Infectious Disease"/>
            <person name="Wu L."/>
            <person name="Ma J."/>
        </authorList>
    </citation>
    <scope>NUCLEOTIDE SEQUENCE [LARGE SCALE GENOMIC DNA]</scope>
    <source>
        <strain evidence="4">CGMCC 1.12849</strain>
    </source>
</reference>
<dbReference type="Proteomes" id="UP001595884">
    <property type="component" value="Unassembled WGS sequence"/>
</dbReference>
<evidence type="ECO:0000259" key="2">
    <source>
        <dbReference type="Pfam" id="PF09348"/>
    </source>
</evidence>
<feature type="compositionally biased region" description="Polar residues" evidence="1">
    <location>
        <begin position="1"/>
        <end position="19"/>
    </location>
</feature>
<evidence type="ECO:0000256" key="1">
    <source>
        <dbReference type="SAM" id="MobiDB-lite"/>
    </source>
</evidence>
<keyword evidence="4" id="KW-1185">Reference proteome</keyword>
<organism evidence="3 4">
    <name type="scientific">Glutamicibacter bergerei</name>
    <dbReference type="NCBI Taxonomy" id="256702"/>
    <lineage>
        <taxon>Bacteria</taxon>
        <taxon>Bacillati</taxon>
        <taxon>Actinomycetota</taxon>
        <taxon>Actinomycetes</taxon>
        <taxon>Micrococcales</taxon>
        <taxon>Micrococcaceae</taxon>
        <taxon>Glutamicibacter</taxon>
    </lineage>
</organism>
<accession>A0ABV9MNN0</accession>
<sequence>MKNQNKTSLTEPSNSSWAPSTEGYACWAKSIYIGQGVEQWRWACSQLLSWGIKTRSGFRVTPAVPVVPGQEPTISVHALGLTVLEPVRVIAVVNTEYRVGFAYQTLPGHPVCGEEAFVLERRDENIFLTIRSLTKPSSALPWRVLYPLLRVAQVLARWRYFRALKLKS</sequence>
<dbReference type="PANTHER" id="PTHR34202">
    <property type="entry name" value="UPF0548 PROTEIN"/>
    <property type="match status" value="1"/>
</dbReference>
<evidence type="ECO:0000313" key="4">
    <source>
        <dbReference type="Proteomes" id="UP001595884"/>
    </source>
</evidence>